<evidence type="ECO:0000313" key="2">
    <source>
        <dbReference type="Proteomes" id="UP001489719"/>
    </source>
</evidence>
<reference evidence="2" key="1">
    <citation type="journal article" date="2024" name="Front. Bioeng. Biotechnol.">
        <title>Genome-scale model development and genomic sequencing of the oleaginous clade Lipomyces.</title>
        <authorList>
            <person name="Czajka J.J."/>
            <person name="Han Y."/>
            <person name="Kim J."/>
            <person name="Mondo S.J."/>
            <person name="Hofstad B.A."/>
            <person name="Robles A."/>
            <person name="Haridas S."/>
            <person name="Riley R."/>
            <person name="LaButti K."/>
            <person name="Pangilinan J."/>
            <person name="Andreopoulos W."/>
            <person name="Lipzen A."/>
            <person name="Yan J."/>
            <person name="Wang M."/>
            <person name="Ng V."/>
            <person name="Grigoriev I.V."/>
            <person name="Spatafora J.W."/>
            <person name="Magnuson J.K."/>
            <person name="Baker S.E."/>
            <person name="Pomraning K.R."/>
        </authorList>
    </citation>
    <scope>NUCLEOTIDE SEQUENCE [LARGE SCALE GENOMIC DNA]</scope>
    <source>
        <strain evidence="2">CBS 10300</strain>
    </source>
</reference>
<proteinExistence type="predicted"/>
<protein>
    <submittedName>
        <fullName evidence="1">Uncharacterized protein</fullName>
    </submittedName>
</protein>
<evidence type="ECO:0000313" key="1">
    <source>
        <dbReference type="EMBL" id="KAK9322273.1"/>
    </source>
</evidence>
<sequence>MKKCRDNSRLRLQWDNSDYAGFSAVQRWMNVMEGDKGNLRTSSDTVTEDFLTTSPLPTHSLSGTDKSEPGVRNILRRSGAPISLQSHMPEGGWIKKDLFNWTDEELQWFKDRGCEWVKPSMELGDFVSGIRGLSTTALSPSQTSARLFTDTCYKPIDFLTEEQRERKVEAFKRGYMTSHDPTDVVLKEEPMADWNILHPTKRLSRLSE</sequence>
<keyword evidence="2" id="KW-1185">Reference proteome</keyword>
<dbReference type="Proteomes" id="UP001489719">
    <property type="component" value="Unassembled WGS sequence"/>
</dbReference>
<comment type="caution">
    <text evidence="1">The sequence shown here is derived from an EMBL/GenBank/DDBJ whole genome shotgun (WGS) entry which is preliminary data.</text>
</comment>
<gene>
    <name evidence="1" type="ORF">V1517DRAFT_308168</name>
</gene>
<dbReference type="EMBL" id="MU970080">
    <property type="protein sequence ID" value="KAK9322273.1"/>
    <property type="molecule type" value="Genomic_DNA"/>
</dbReference>
<organism evidence="1 2">
    <name type="scientific">Lipomyces orientalis</name>
    <dbReference type="NCBI Taxonomy" id="1233043"/>
    <lineage>
        <taxon>Eukaryota</taxon>
        <taxon>Fungi</taxon>
        <taxon>Dikarya</taxon>
        <taxon>Ascomycota</taxon>
        <taxon>Saccharomycotina</taxon>
        <taxon>Lipomycetes</taxon>
        <taxon>Lipomycetales</taxon>
        <taxon>Lipomycetaceae</taxon>
        <taxon>Lipomyces</taxon>
    </lineage>
</organism>
<name>A0ACC3TM74_9ASCO</name>
<accession>A0ACC3TM74</accession>